<feature type="binding site" evidence="3">
    <location>
        <position position="205"/>
    </location>
    <ligand>
        <name>Mg(2+)</name>
        <dbReference type="ChEBI" id="CHEBI:18420"/>
    </ligand>
</feature>
<dbReference type="GO" id="GO:0016791">
    <property type="term" value="F:phosphatase activity"/>
    <property type="evidence" value="ECO:0007669"/>
    <property type="project" value="TreeGrafter"/>
</dbReference>
<dbReference type="PATRIC" id="fig|1461583.4.peg.1752"/>
<dbReference type="AlphaFoldDB" id="A0A078MD32"/>
<sequence length="248" mass="26656">MQYKAYCFDLDGTVYRGNEPIASAVTFIHALQAKGIEPFFITNNSSKTVAELQLTLEDMGIVAQADHIYSSALATAKYITENFAGERALLIGSHGLRDALQRAGVELVEQGGSIVVVGIDREVNYMKLAAAAVAVQHGATLLSTNQDVKFPTEFGFVPGNGAFTELIAGVAGVKPIYIGKPSPLMLKMIARDHHLRKQDMVLVGDNHDTDIMCGVAYGIATIHVDTGVTRSKDAIHATQRVAQLTDLL</sequence>
<dbReference type="InterPro" id="IPR036412">
    <property type="entry name" value="HAD-like_sf"/>
</dbReference>
<organism evidence="4">
    <name type="scientific">Metalysinibacillus saudimassiliensis</name>
    <dbReference type="NCBI Taxonomy" id="1461583"/>
    <lineage>
        <taxon>Bacteria</taxon>
        <taxon>Bacillati</taxon>
        <taxon>Bacillota</taxon>
        <taxon>Bacilli</taxon>
        <taxon>Bacillales</taxon>
        <taxon>Caryophanaceae</taxon>
        <taxon>Metalysinibacillus</taxon>
    </lineage>
</organism>
<dbReference type="PANTHER" id="PTHR19288">
    <property type="entry name" value="4-NITROPHENYLPHOSPHATASE-RELATED"/>
    <property type="match status" value="1"/>
</dbReference>
<dbReference type="GO" id="GO:0046872">
    <property type="term" value="F:metal ion binding"/>
    <property type="evidence" value="ECO:0007669"/>
    <property type="project" value="UniProtKB-KW"/>
</dbReference>
<dbReference type="SUPFAM" id="SSF56784">
    <property type="entry name" value="HAD-like"/>
    <property type="match status" value="1"/>
</dbReference>
<dbReference type="Gene3D" id="3.40.50.1000">
    <property type="entry name" value="HAD superfamily/HAD-like"/>
    <property type="match status" value="2"/>
</dbReference>
<feature type="binding site" evidence="3">
    <location>
        <position position="11"/>
    </location>
    <ligand>
        <name>Mg(2+)</name>
        <dbReference type="ChEBI" id="CHEBI:18420"/>
    </ligand>
</feature>
<proteinExistence type="predicted"/>
<keyword evidence="4" id="KW-0378">Hydrolase</keyword>
<feature type="binding site" evidence="3">
    <location>
        <position position="9"/>
    </location>
    <ligand>
        <name>Mg(2+)</name>
        <dbReference type="ChEBI" id="CHEBI:18420"/>
    </ligand>
</feature>
<evidence type="ECO:0000256" key="2">
    <source>
        <dbReference type="PIRSR" id="PIRSR000915-2"/>
    </source>
</evidence>
<accession>A0A078MD32</accession>
<evidence type="ECO:0000256" key="3">
    <source>
        <dbReference type="PIRSR" id="PIRSR000915-3"/>
    </source>
</evidence>
<name>A0A078MD32_9BACL</name>
<dbReference type="Pfam" id="PF13344">
    <property type="entry name" value="Hydrolase_6"/>
    <property type="match status" value="1"/>
</dbReference>
<dbReference type="GO" id="GO:0005737">
    <property type="term" value="C:cytoplasm"/>
    <property type="evidence" value="ECO:0007669"/>
    <property type="project" value="TreeGrafter"/>
</dbReference>
<dbReference type="EMBL" id="LN483075">
    <property type="protein sequence ID" value="CEA04114.1"/>
    <property type="molecule type" value="Genomic_DNA"/>
</dbReference>
<evidence type="ECO:0000256" key="1">
    <source>
        <dbReference type="PIRSR" id="PIRSR000915-1"/>
    </source>
</evidence>
<evidence type="ECO:0000313" key="4">
    <source>
        <dbReference type="EMBL" id="CEA04114.1"/>
    </source>
</evidence>
<feature type="active site" description="Nucleophile" evidence="1">
    <location>
        <position position="9"/>
    </location>
</feature>
<reference evidence="4" key="1">
    <citation type="submission" date="2014-07" db="EMBL/GenBank/DDBJ databases">
        <authorList>
            <person name="Urmite Genomes Urmite Genomes"/>
        </authorList>
    </citation>
    <scope>NUCLEOTIDE SEQUENCE</scope>
    <source>
        <strain evidence="4">13S34_air</strain>
    </source>
</reference>
<feature type="binding site" evidence="2">
    <location>
        <position position="180"/>
    </location>
    <ligand>
        <name>substrate</name>
    </ligand>
</feature>
<dbReference type="PIRSF" id="PIRSF000915">
    <property type="entry name" value="PGP-type_phosphatase"/>
    <property type="match status" value="1"/>
</dbReference>
<protein>
    <submittedName>
        <fullName evidence="4">Putative hydrolase YutF</fullName>
    </submittedName>
</protein>
<keyword evidence="3" id="KW-0479">Metal-binding</keyword>
<comment type="cofactor">
    <cofactor evidence="3">
        <name>Mg(2+)</name>
        <dbReference type="ChEBI" id="CHEBI:18420"/>
    </cofactor>
    <text evidence="3">Divalent metal ions. Mg(2+) is the most effective.</text>
</comment>
<dbReference type="Pfam" id="PF13242">
    <property type="entry name" value="Hydrolase_like"/>
    <property type="match status" value="1"/>
</dbReference>
<dbReference type="NCBIfam" id="TIGR01460">
    <property type="entry name" value="HAD-SF-IIA"/>
    <property type="match status" value="1"/>
</dbReference>
<keyword evidence="3" id="KW-0460">Magnesium</keyword>
<gene>
    <name evidence="4" type="primary">yutF</name>
    <name evidence="4" type="ORF">BN1050_01828</name>
</gene>
<dbReference type="PANTHER" id="PTHR19288:SF46">
    <property type="entry name" value="HALOACID DEHALOGENASE-LIKE HYDROLASE DOMAIN-CONTAINING PROTEIN 2"/>
    <property type="match status" value="1"/>
</dbReference>
<dbReference type="InterPro" id="IPR006357">
    <property type="entry name" value="HAD-SF_hydro_IIA"/>
</dbReference>
<dbReference type="InterPro" id="IPR023214">
    <property type="entry name" value="HAD_sf"/>
</dbReference>
<feature type="active site" description="Proton donor" evidence="1">
    <location>
        <position position="11"/>
    </location>
</feature>
<dbReference type="HOGENOM" id="CLU_043473_1_1_9"/>